<keyword evidence="2" id="KW-0812">Transmembrane</keyword>
<organism evidence="3">
    <name type="scientific">Haptolina brevifila</name>
    <dbReference type="NCBI Taxonomy" id="156173"/>
    <lineage>
        <taxon>Eukaryota</taxon>
        <taxon>Haptista</taxon>
        <taxon>Haptophyta</taxon>
        <taxon>Prymnesiophyceae</taxon>
        <taxon>Prymnesiales</taxon>
        <taxon>Prymnesiaceae</taxon>
        <taxon>Haptolina</taxon>
    </lineage>
</organism>
<accession>A0A7S2II28</accession>
<name>A0A7S2II28_9EUKA</name>
<dbReference type="AlphaFoldDB" id="A0A7S2II28"/>
<protein>
    <submittedName>
        <fullName evidence="3">Uncharacterized protein</fullName>
    </submittedName>
</protein>
<evidence type="ECO:0000313" key="3">
    <source>
        <dbReference type="EMBL" id="CAD9519178.1"/>
    </source>
</evidence>
<gene>
    <name evidence="3" type="ORF">CBRE1094_LOCUS33988</name>
</gene>
<reference evidence="3" key="1">
    <citation type="submission" date="2021-01" db="EMBL/GenBank/DDBJ databases">
        <authorList>
            <person name="Corre E."/>
            <person name="Pelletier E."/>
            <person name="Niang G."/>
            <person name="Scheremetjew M."/>
            <person name="Finn R."/>
            <person name="Kale V."/>
            <person name="Holt S."/>
            <person name="Cochrane G."/>
            <person name="Meng A."/>
            <person name="Brown T."/>
            <person name="Cohen L."/>
        </authorList>
    </citation>
    <scope>NUCLEOTIDE SEQUENCE</scope>
    <source>
        <strain evidence="3">UTEX LB 985</strain>
    </source>
</reference>
<feature type="transmembrane region" description="Helical" evidence="2">
    <location>
        <begin position="20"/>
        <end position="40"/>
    </location>
</feature>
<evidence type="ECO:0000256" key="1">
    <source>
        <dbReference type="SAM" id="MobiDB-lite"/>
    </source>
</evidence>
<keyword evidence="2" id="KW-0472">Membrane</keyword>
<keyword evidence="2" id="KW-1133">Transmembrane helix</keyword>
<feature type="compositionally biased region" description="Polar residues" evidence="1">
    <location>
        <begin position="94"/>
        <end position="105"/>
    </location>
</feature>
<feature type="region of interest" description="Disordered" evidence="1">
    <location>
        <begin position="81"/>
        <end position="105"/>
    </location>
</feature>
<evidence type="ECO:0000256" key="2">
    <source>
        <dbReference type="SAM" id="Phobius"/>
    </source>
</evidence>
<dbReference type="EMBL" id="HBGU01062331">
    <property type="protein sequence ID" value="CAD9519178.1"/>
    <property type="molecule type" value="Transcribed_RNA"/>
</dbReference>
<proteinExistence type="predicted"/>
<sequence>MSELMSTLFGDTAMDVLLVQWLPLFTVAAVPVLSVLIKLLECHGHEHQHRVGSRILRRVVTAVQADIRMHKTVPKSYQKAHQARSSVAGAASFKTGSPNGNALKA</sequence>